<keyword evidence="3" id="KW-1185">Reference proteome</keyword>
<dbReference type="NCBIfam" id="TIGR00741">
    <property type="entry name" value="yfiA"/>
    <property type="match status" value="1"/>
</dbReference>
<dbReference type="SUPFAM" id="SSF69754">
    <property type="entry name" value="Ribosome binding protein Y (YfiA homologue)"/>
    <property type="match status" value="1"/>
</dbReference>
<dbReference type="AlphaFoldDB" id="A0A518B9J8"/>
<dbReference type="Proteomes" id="UP000317093">
    <property type="component" value="Chromosome"/>
</dbReference>
<dbReference type="Gene3D" id="3.30.160.100">
    <property type="entry name" value="Ribosome hibernation promotion factor-like"/>
    <property type="match status" value="1"/>
</dbReference>
<accession>A0A518B9J8</accession>
<dbReference type="OrthoDB" id="276526at2"/>
<dbReference type="InterPro" id="IPR036567">
    <property type="entry name" value="RHF-like"/>
</dbReference>
<gene>
    <name evidence="2" type="ORF">Pan216_45370</name>
</gene>
<evidence type="ECO:0000313" key="2">
    <source>
        <dbReference type="EMBL" id="QDU63656.1"/>
    </source>
</evidence>
<name>A0A518B9J8_9BACT</name>
<dbReference type="InterPro" id="IPR003489">
    <property type="entry name" value="RHF/RaiA"/>
</dbReference>
<feature type="region of interest" description="Disordered" evidence="1">
    <location>
        <begin position="91"/>
        <end position="116"/>
    </location>
</feature>
<dbReference type="CDD" id="cd00552">
    <property type="entry name" value="RaiA"/>
    <property type="match status" value="1"/>
</dbReference>
<organism evidence="2 3">
    <name type="scientific">Kolteria novifilia</name>
    <dbReference type="NCBI Taxonomy" id="2527975"/>
    <lineage>
        <taxon>Bacteria</taxon>
        <taxon>Pseudomonadati</taxon>
        <taxon>Planctomycetota</taxon>
        <taxon>Planctomycetia</taxon>
        <taxon>Kolteriales</taxon>
        <taxon>Kolteriaceae</taxon>
        <taxon>Kolteria</taxon>
    </lineage>
</organism>
<proteinExistence type="predicted"/>
<evidence type="ECO:0000256" key="1">
    <source>
        <dbReference type="SAM" id="MobiDB-lite"/>
    </source>
</evidence>
<dbReference type="KEGG" id="knv:Pan216_45370"/>
<dbReference type="GO" id="GO:0005840">
    <property type="term" value="C:ribosome"/>
    <property type="evidence" value="ECO:0007669"/>
    <property type="project" value="UniProtKB-KW"/>
</dbReference>
<keyword evidence="2" id="KW-0689">Ribosomal protein</keyword>
<sequence length="116" mass="13184">METTISARHGSIAPEDHEYIDKKIPKLVHLFDRLTSVQVTVDFQKSEPQLELLVSAEHKHDFVAREHHAHVTAAFDSAMSKMESQLRRYKEKIQDHHRGRPDQSGEVAGFAGGEEV</sequence>
<dbReference type="EMBL" id="CP036279">
    <property type="protein sequence ID" value="QDU63656.1"/>
    <property type="molecule type" value="Genomic_DNA"/>
</dbReference>
<feature type="compositionally biased region" description="Basic and acidic residues" evidence="1">
    <location>
        <begin position="91"/>
        <end position="103"/>
    </location>
</feature>
<dbReference type="RefSeq" id="WP_145261289.1">
    <property type="nucleotide sequence ID" value="NZ_CP036279.1"/>
</dbReference>
<evidence type="ECO:0000313" key="3">
    <source>
        <dbReference type="Proteomes" id="UP000317093"/>
    </source>
</evidence>
<protein>
    <submittedName>
        <fullName evidence="2">Sigma 54 modulation protein / S30EA ribosomal protein</fullName>
    </submittedName>
</protein>
<keyword evidence="2" id="KW-0687">Ribonucleoprotein</keyword>
<reference evidence="2 3" key="1">
    <citation type="submission" date="2019-02" db="EMBL/GenBank/DDBJ databases">
        <title>Deep-cultivation of Planctomycetes and their phenomic and genomic characterization uncovers novel biology.</title>
        <authorList>
            <person name="Wiegand S."/>
            <person name="Jogler M."/>
            <person name="Boedeker C."/>
            <person name="Pinto D."/>
            <person name="Vollmers J."/>
            <person name="Rivas-Marin E."/>
            <person name="Kohn T."/>
            <person name="Peeters S.H."/>
            <person name="Heuer A."/>
            <person name="Rast P."/>
            <person name="Oberbeckmann S."/>
            <person name="Bunk B."/>
            <person name="Jeske O."/>
            <person name="Meyerdierks A."/>
            <person name="Storesund J.E."/>
            <person name="Kallscheuer N."/>
            <person name="Luecker S."/>
            <person name="Lage O.M."/>
            <person name="Pohl T."/>
            <person name="Merkel B.J."/>
            <person name="Hornburger P."/>
            <person name="Mueller R.-W."/>
            <person name="Bruemmer F."/>
            <person name="Labrenz M."/>
            <person name="Spormann A.M."/>
            <person name="Op den Camp H."/>
            <person name="Overmann J."/>
            <person name="Amann R."/>
            <person name="Jetten M.S.M."/>
            <person name="Mascher T."/>
            <person name="Medema M.H."/>
            <person name="Devos D.P."/>
            <person name="Kaster A.-K."/>
            <person name="Ovreas L."/>
            <person name="Rohde M."/>
            <person name="Galperin M.Y."/>
            <person name="Jogler C."/>
        </authorList>
    </citation>
    <scope>NUCLEOTIDE SEQUENCE [LARGE SCALE GENOMIC DNA]</scope>
    <source>
        <strain evidence="2 3">Pan216</strain>
    </source>
</reference>
<dbReference type="Pfam" id="PF02482">
    <property type="entry name" value="Ribosomal_S30AE"/>
    <property type="match status" value="1"/>
</dbReference>